<name>A0A1G8CUL2_9PSED</name>
<accession>A0A1G8CUL2</accession>
<dbReference type="EMBL" id="FNDS01000001">
    <property type="protein sequence ID" value="SDH48933.1"/>
    <property type="molecule type" value="Genomic_DNA"/>
</dbReference>
<protein>
    <submittedName>
        <fullName evidence="1">Uncharacterized protein</fullName>
    </submittedName>
</protein>
<dbReference type="AlphaFoldDB" id="A0A1G8CUL2"/>
<sequence>MNQTPNPIADAVGTLKLVGMHFAAPTAYPAEVLQSAAVECIERLAGLPKEAAQLGQLYTALLAATPRGWLPHVTLTTDAERPFGAVITDEAGNIAARGIGKSIEGLVALVSARLPVGCGEVSA</sequence>
<dbReference type="Proteomes" id="UP000199636">
    <property type="component" value="Unassembled WGS sequence"/>
</dbReference>
<keyword evidence="2" id="KW-1185">Reference proteome</keyword>
<evidence type="ECO:0000313" key="1">
    <source>
        <dbReference type="EMBL" id="SDH48933.1"/>
    </source>
</evidence>
<dbReference type="STRING" id="428992.SAMN05216272_101769"/>
<proteinExistence type="predicted"/>
<dbReference type="OrthoDB" id="7005902at2"/>
<organism evidence="1 2">
    <name type="scientific">Pseudomonas panipatensis</name>
    <dbReference type="NCBI Taxonomy" id="428992"/>
    <lineage>
        <taxon>Bacteria</taxon>
        <taxon>Pseudomonadati</taxon>
        <taxon>Pseudomonadota</taxon>
        <taxon>Gammaproteobacteria</taxon>
        <taxon>Pseudomonadales</taxon>
        <taxon>Pseudomonadaceae</taxon>
        <taxon>Pseudomonas</taxon>
    </lineage>
</organism>
<reference evidence="2" key="1">
    <citation type="submission" date="2016-10" db="EMBL/GenBank/DDBJ databases">
        <authorList>
            <person name="Varghese N."/>
            <person name="Submissions S."/>
        </authorList>
    </citation>
    <scope>NUCLEOTIDE SEQUENCE [LARGE SCALE GENOMIC DNA]</scope>
    <source>
        <strain evidence="2">CCM 7469</strain>
    </source>
</reference>
<dbReference type="RefSeq" id="WP_090260999.1">
    <property type="nucleotide sequence ID" value="NZ_FNDS01000001.1"/>
</dbReference>
<gene>
    <name evidence="1" type="ORF">SAMN05216272_101769</name>
</gene>
<evidence type="ECO:0000313" key="2">
    <source>
        <dbReference type="Proteomes" id="UP000199636"/>
    </source>
</evidence>